<keyword evidence="2" id="KW-0472">Membrane</keyword>
<evidence type="ECO:0000313" key="4">
    <source>
        <dbReference type="Proteomes" id="UP000037020"/>
    </source>
</evidence>
<feature type="compositionally biased region" description="Basic and acidic residues" evidence="1">
    <location>
        <begin position="1"/>
        <end position="10"/>
    </location>
</feature>
<evidence type="ECO:0000256" key="2">
    <source>
        <dbReference type="SAM" id="Phobius"/>
    </source>
</evidence>
<evidence type="ECO:0000313" key="3">
    <source>
        <dbReference type="EMBL" id="KOG90457.1"/>
    </source>
</evidence>
<accession>A0ABR5JAU4</accession>
<name>A0ABR5JAU4_9ACTN</name>
<keyword evidence="4" id="KW-1185">Reference proteome</keyword>
<keyword evidence="2" id="KW-1133">Transmembrane helix</keyword>
<dbReference type="Proteomes" id="UP000037020">
    <property type="component" value="Unassembled WGS sequence"/>
</dbReference>
<protein>
    <submittedName>
        <fullName evidence="3">Uncharacterized protein</fullName>
    </submittedName>
</protein>
<feature type="transmembrane region" description="Helical" evidence="2">
    <location>
        <begin position="32"/>
        <end position="50"/>
    </location>
</feature>
<feature type="region of interest" description="Disordered" evidence="1">
    <location>
        <begin position="1"/>
        <end position="26"/>
    </location>
</feature>
<gene>
    <name evidence="3" type="ORF">ADK38_08680</name>
</gene>
<comment type="caution">
    <text evidence="3">The sequence shown here is derived from an EMBL/GenBank/DDBJ whole genome shotgun (WGS) entry which is preliminary data.</text>
</comment>
<organism evidence="3 4">
    <name type="scientific">Streptomyces varsoviensis</name>
    <dbReference type="NCBI Taxonomy" id="67373"/>
    <lineage>
        <taxon>Bacteria</taxon>
        <taxon>Bacillati</taxon>
        <taxon>Actinomycetota</taxon>
        <taxon>Actinomycetes</taxon>
        <taxon>Kitasatosporales</taxon>
        <taxon>Streptomycetaceae</taxon>
        <taxon>Streptomyces</taxon>
    </lineage>
</organism>
<keyword evidence="2" id="KW-0812">Transmembrane</keyword>
<evidence type="ECO:0000256" key="1">
    <source>
        <dbReference type="SAM" id="MobiDB-lite"/>
    </source>
</evidence>
<sequence>MQYAHRDEPSGRPGEGPGGSPRRRASDAVGDVVRWAVFSCALVPVVLLACGRSFGGAAGTAVG</sequence>
<reference evidence="3 4" key="1">
    <citation type="submission" date="2015-07" db="EMBL/GenBank/DDBJ databases">
        <authorList>
            <person name="Ju K.-S."/>
            <person name="Doroghazi J.R."/>
            <person name="Metcalf W.W."/>
        </authorList>
    </citation>
    <scope>NUCLEOTIDE SEQUENCE [LARGE SCALE GENOMIC DNA]</scope>
    <source>
        <strain evidence="3 4">NRRL B-3589</strain>
    </source>
</reference>
<feature type="non-terminal residue" evidence="3">
    <location>
        <position position="63"/>
    </location>
</feature>
<dbReference type="EMBL" id="LGUT01000721">
    <property type="protein sequence ID" value="KOG90457.1"/>
    <property type="molecule type" value="Genomic_DNA"/>
</dbReference>
<proteinExistence type="predicted"/>